<reference evidence="2" key="1">
    <citation type="journal article" date="2017" name="Cell">
        <title>Insights into land plant evolution garnered from the Marchantia polymorpha genome.</title>
        <authorList>
            <person name="Bowman J.L."/>
            <person name="Kohchi T."/>
            <person name="Yamato K.T."/>
            <person name="Jenkins J."/>
            <person name="Shu S."/>
            <person name="Ishizaki K."/>
            <person name="Yamaoka S."/>
            <person name="Nishihama R."/>
            <person name="Nakamura Y."/>
            <person name="Berger F."/>
            <person name="Adam C."/>
            <person name="Aki S.S."/>
            <person name="Althoff F."/>
            <person name="Araki T."/>
            <person name="Arteaga-Vazquez M.A."/>
            <person name="Balasubrmanian S."/>
            <person name="Barry K."/>
            <person name="Bauer D."/>
            <person name="Boehm C.R."/>
            <person name="Briginshaw L."/>
            <person name="Caballero-Perez J."/>
            <person name="Catarino B."/>
            <person name="Chen F."/>
            <person name="Chiyoda S."/>
            <person name="Chovatia M."/>
            <person name="Davies K.M."/>
            <person name="Delmans M."/>
            <person name="Demura T."/>
            <person name="Dierschke T."/>
            <person name="Dolan L."/>
            <person name="Dorantes-Acosta A.E."/>
            <person name="Eklund D.M."/>
            <person name="Florent S.N."/>
            <person name="Flores-Sandoval E."/>
            <person name="Fujiyama A."/>
            <person name="Fukuzawa H."/>
            <person name="Galik B."/>
            <person name="Grimanelli D."/>
            <person name="Grimwood J."/>
            <person name="Grossniklaus U."/>
            <person name="Hamada T."/>
            <person name="Haseloff J."/>
            <person name="Hetherington A.J."/>
            <person name="Higo A."/>
            <person name="Hirakawa Y."/>
            <person name="Hundley H.N."/>
            <person name="Ikeda Y."/>
            <person name="Inoue K."/>
            <person name="Inoue S.I."/>
            <person name="Ishida S."/>
            <person name="Jia Q."/>
            <person name="Kakita M."/>
            <person name="Kanazawa T."/>
            <person name="Kawai Y."/>
            <person name="Kawashima T."/>
            <person name="Kennedy M."/>
            <person name="Kinose K."/>
            <person name="Kinoshita T."/>
            <person name="Kohara Y."/>
            <person name="Koide E."/>
            <person name="Komatsu K."/>
            <person name="Kopischke S."/>
            <person name="Kubo M."/>
            <person name="Kyozuka J."/>
            <person name="Lagercrantz U."/>
            <person name="Lin S.S."/>
            <person name="Lindquist E."/>
            <person name="Lipzen A.M."/>
            <person name="Lu C.W."/>
            <person name="De Luna E."/>
            <person name="Martienssen R.A."/>
            <person name="Minamino N."/>
            <person name="Mizutani M."/>
            <person name="Mizutani M."/>
            <person name="Mochizuki N."/>
            <person name="Monte I."/>
            <person name="Mosher R."/>
            <person name="Nagasaki H."/>
            <person name="Nakagami H."/>
            <person name="Naramoto S."/>
            <person name="Nishitani K."/>
            <person name="Ohtani M."/>
            <person name="Okamoto T."/>
            <person name="Okumura M."/>
            <person name="Phillips J."/>
            <person name="Pollak B."/>
            <person name="Reinders A."/>
            <person name="Rovekamp M."/>
            <person name="Sano R."/>
            <person name="Sawa S."/>
            <person name="Schmid M.W."/>
            <person name="Shirakawa M."/>
            <person name="Solano R."/>
            <person name="Spunde A."/>
            <person name="Suetsugu N."/>
            <person name="Sugano S."/>
            <person name="Sugiyama A."/>
            <person name="Sun R."/>
            <person name="Suzuki Y."/>
            <person name="Takenaka M."/>
            <person name="Takezawa D."/>
            <person name="Tomogane H."/>
            <person name="Tsuzuki M."/>
            <person name="Ueda T."/>
            <person name="Umeda M."/>
            <person name="Ward J.M."/>
            <person name="Watanabe Y."/>
            <person name="Yazaki K."/>
            <person name="Yokoyama R."/>
            <person name="Yoshitake Y."/>
            <person name="Yotsui I."/>
            <person name="Zachgo S."/>
            <person name="Schmutz J."/>
        </authorList>
    </citation>
    <scope>NUCLEOTIDE SEQUENCE [LARGE SCALE GENOMIC DNA]</scope>
    <source>
        <strain evidence="2">Tak-1</strain>
    </source>
</reference>
<accession>A0A2R6WW10</accession>
<dbReference type="Gramene" id="Mp4g16730.1">
    <property type="protein sequence ID" value="Mp4g16730.1.cds"/>
    <property type="gene ID" value="Mp4g16730"/>
</dbReference>
<protein>
    <submittedName>
        <fullName evidence="1">Uncharacterized protein</fullName>
    </submittedName>
</protein>
<dbReference type="AlphaFoldDB" id="A0A2R6WW10"/>
<dbReference type="EMBL" id="KZ772726">
    <property type="protein sequence ID" value="PTQ38040.1"/>
    <property type="molecule type" value="Genomic_DNA"/>
</dbReference>
<organism evidence="1 2">
    <name type="scientific">Marchantia polymorpha</name>
    <name type="common">Common liverwort</name>
    <name type="synonym">Marchantia aquatica</name>
    <dbReference type="NCBI Taxonomy" id="3197"/>
    <lineage>
        <taxon>Eukaryota</taxon>
        <taxon>Viridiplantae</taxon>
        <taxon>Streptophyta</taxon>
        <taxon>Embryophyta</taxon>
        <taxon>Marchantiophyta</taxon>
        <taxon>Marchantiopsida</taxon>
        <taxon>Marchantiidae</taxon>
        <taxon>Marchantiales</taxon>
        <taxon>Marchantiaceae</taxon>
        <taxon>Marchantia</taxon>
    </lineage>
</organism>
<sequence>MDPWQSSIKCRRAWEAYKHCLTPAISSFNFAASFLLLNFKFQVSNLSTSLDCQRDSASTSIINLKIPGLLPQCRFNMCRISSSSATRTWKPSCMTLSVVLAMIEHNLLTSLLHHITQDTRPYDVQQRDAVRDQNLDIEARGRSGRLFVHSIEFLNQSTKLVKLGMYRYNVFGLCNTTSRA</sequence>
<keyword evidence="2" id="KW-1185">Reference proteome</keyword>
<dbReference type="Proteomes" id="UP000244005">
    <property type="component" value="Unassembled WGS sequence"/>
</dbReference>
<proteinExistence type="predicted"/>
<name>A0A2R6WW10_MARPO</name>
<gene>
    <name evidence="1" type="ORF">MARPO_0054s0140</name>
</gene>
<evidence type="ECO:0000313" key="1">
    <source>
        <dbReference type="EMBL" id="PTQ38040.1"/>
    </source>
</evidence>
<evidence type="ECO:0000313" key="2">
    <source>
        <dbReference type="Proteomes" id="UP000244005"/>
    </source>
</evidence>